<evidence type="ECO:0000313" key="2">
    <source>
        <dbReference type="Proteomes" id="UP001054252"/>
    </source>
</evidence>
<accession>A0AAV5JU91</accession>
<keyword evidence="2" id="KW-1185">Reference proteome</keyword>
<sequence length="38" mass="4039">MGSRIQSSNGGGVSELWELPSILKTSFFAKGYYVAGSL</sequence>
<dbReference type="Proteomes" id="UP001054252">
    <property type="component" value="Unassembled WGS sequence"/>
</dbReference>
<dbReference type="EMBL" id="BPVZ01000045">
    <property type="protein sequence ID" value="GKV16266.1"/>
    <property type="molecule type" value="Genomic_DNA"/>
</dbReference>
<organism evidence="1 2">
    <name type="scientific">Rubroshorea leprosula</name>
    <dbReference type="NCBI Taxonomy" id="152421"/>
    <lineage>
        <taxon>Eukaryota</taxon>
        <taxon>Viridiplantae</taxon>
        <taxon>Streptophyta</taxon>
        <taxon>Embryophyta</taxon>
        <taxon>Tracheophyta</taxon>
        <taxon>Spermatophyta</taxon>
        <taxon>Magnoliopsida</taxon>
        <taxon>eudicotyledons</taxon>
        <taxon>Gunneridae</taxon>
        <taxon>Pentapetalae</taxon>
        <taxon>rosids</taxon>
        <taxon>malvids</taxon>
        <taxon>Malvales</taxon>
        <taxon>Dipterocarpaceae</taxon>
        <taxon>Rubroshorea</taxon>
    </lineage>
</organism>
<reference evidence="1 2" key="1">
    <citation type="journal article" date="2021" name="Commun. Biol.">
        <title>The genome of Shorea leprosula (Dipterocarpaceae) highlights the ecological relevance of drought in aseasonal tropical rainforests.</title>
        <authorList>
            <person name="Ng K.K.S."/>
            <person name="Kobayashi M.J."/>
            <person name="Fawcett J.A."/>
            <person name="Hatakeyama M."/>
            <person name="Paape T."/>
            <person name="Ng C.H."/>
            <person name="Ang C.C."/>
            <person name="Tnah L.H."/>
            <person name="Lee C.T."/>
            <person name="Nishiyama T."/>
            <person name="Sese J."/>
            <person name="O'Brien M.J."/>
            <person name="Copetti D."/>
            <person name="Mohd Noor M.I."/>
            <person name="Ong R.C."/>
            <person name="Putra M."/>
            <person name="Sireger I.Z."/>
            <person name="Indrioko S."/>
            <person name="Kosugi Y."/>
            <person name="Izuno A."/>
            <person name="Isagi Y."/>
            <person name="Lee S.L."/>
            <person name="Shimizu K.K."/>
        </authorList>
    </citation>
    <scope>NUCLEOTIDE SEQUENCE [LARGE SCALE GENOMIC DNA]</scope>
    <source>
        <strain evidence="1">214</strain>
    </source>
</reference>
<dbReference type="AlphaFoldDB" id="A0AAV5JU91"/>
<proteinExistence type="predicted"/>
<name>A0AAV5JU91_9ROSI</name>
<evidence type="ECO:0000313" key="1">
    <source>
        <dbReference type="EMBL" id="GKV16266.1"/>
    </source>
</evidence>
<gene>
    <name evidence="1" type="ORF">SLEP1_g26934</name>
</gene>
<comment type="caution">
    <text evidence="1">The sequence shown here is derived from an EMBL/GenBank/DDBJ whole genome shotgun (WGS) entry which is preliminary data.</text>
</comment>
<protein>
    <submittedName>
        <fullName evidence="1">Uncharacterized protein</fullName>
    </submittedName>
</protein>